<dbReference type="Proteomes" id="UP001204798">
    <property type="component" value="Unassembled WGS sequence"/>
</dbReference>
<dbReference type="InterPro" id="IPR019734">
    <property type="entry name" value="TPR_rpt"/>
</dbReference>
<organism evidence="2 3">
    <name type="scientific">Candidatus Fervidibacter sacchari</name>
    <dbReference type="NCBI Taxonomy" id="1448929"/>
    <lineage>
        <taxon>Bacteria</taxon>
        <taxon>Candidatus Fervidibacterota</taxon>
        <taxon>Candidatus Fervidibacter</taxon>
    </lineage>
</organism>
<sequence>MPEWTADGTYDFNEEWVIQQQIDWGGLPIKQPRFYLNAGIVVISVGAKEFVRDWMAWTLKASALHEQTALCYLLHQRGEQVKVIFLPETLHYIHPFLPDFEAVIPYHVLAVHAIGSLRAWLWRQLVEGRFEIVGQKVAIADRWRAKKRYGEALVAYREAIEGGEDLSRAYLGIGACHLAIGQIDEAIAAYRQALRLRPDYPEALRQLGECYERQGNYIQAFDCYRRAWRAEPSNEGNKVKIGALLRRLLRETRRVQG</sequence>
<dbReference type="InterPro" id="IPR011990">
    <property type="entry name" value="TPR-like_helical_dom_sf"/>
</dbReference>
<dbReference type="Pfam" id="PF13414">
    <property type="entry name" value="TPR_11"/>
    <property type="match status" value="1"/>
</dbReference>
<protein>
    <submittedName>
        <fullName evidence="2">Tetratricopeptide (TPR) repeat protein</fullName>
    </submittedName>
</protein>
<reference evidence="2 3" key="1">
    <citation type="submission" date="2022-08" db="EMBL/GenBank/DDBJ databases">
        <title>Bacterial and archaeal communities from various locations to study Microbial Dark Matter (Phase II).</title>
        <authorList>
            <person name="Stepanauskas R."/>
        </authorList>
    </citation>
    <scope>NUCLEOTIDE SEQUENCE [LARGE SCALE GENOMIC DNA]</scope>
    <source>
        <strain evidence="2 3">PD1</strain>
    </source>
</reference>
<gene>
    <name evidence="2" type="ORF">M2350_001458</name>
</gene>
<feature type="repeat" description="TPR" evidence="1">
    <location>
        <begin position="201"/>
        <end position="234"/>
    </location>
</feature>
<evidence type="ECO:0000313" key="2">
    <source>
        <dbReference type="EMBL" id="MCS3919058.1"/>
    </source>
</evidence>
<dbReference type="Gene3D" id="1.25.40.10">
    <property type="entry name" value="Tetratricopeptide repeat domain"/>
    <property type="match status" value="1"/>
</dbReference>
<comment type="caution">
    <text evidence="2">The sequence shown here is derived from an EMBL/GenBank/DDBJ whole genome shotgun (WGS) entry which is preliminary data.</text>
</comment>
<evidence type="ECO:0000313" key="3">
    <source>
        <dbReference type="Proteomes" id="UP001204798"/>
    </source>
</evidence>
<feature type="repeat" description="TPR" evidence="1">
    <location>
        <begin position="167"/>
        <end position="200"/>
    </location>
</feature>
<dbReference type="PANTHER" id="PTHR12558:SF13">
    <property type="entry name" value="CELL DIVISION CYCLE PROTEIN 27 HOMOLOG"/>
    <property type="match status" value="1"/>
</dbReference>
<dbReference type="SMART" id="SM00028">
    <property type="entry name" value="TPR"/>
    <property type="match status" value="2"/>
</dbReference>
<dbReference type="PANTHER" id="PTHR12558">
    <property type="entry name" value="CELL DIVISION CYCLE 16,23,27"/>
    <property type="match status" value="1"/>
</dbReference>
<name>A0ABT2EM74_9BACT</name>
<keyword evidence="3" id="KW-1185">Reference proteome</keyword>
<keyword evidence="1" id="KW-0802">TPR repeat</keyword>
<accession>A0ABT2EM74</accession>
<dbReference type="RefSeq" id="WP_259095150.1">
    <property type="nucleotide sequence ID" value="NZ_CP130454.1"/>
</dbReference>
<dbReference type="SUPFAM" id="SSF48452">
    <property type="entry name" value="TPR-like"/>
    <property type="match status" value="1"/>
</dbReference>
<dbReference type="PROSITE" id="PS50293">
    <property type="entry name" value="TPR_REGION"/>
    <property type="match status" value="1"/>
</dbReference>
<proteinExistence type="predicted"/>
<dbReference type="EMBL" id="JANUCP010000002">
    <property type="protein sequence ID" value="MCS3919058.1"/>
    <property type="molecule type" value="Genomic_DNA"/>
</dbReference>
<evidence type="ECO:0000256" key="1">
    <source>
        <dbReference type="PROSITE-ProRule" id="PRU00339"/>
    </source>
</evidence>
<dbReference type="PROSITE" id="PS50005">
    <property type="entry name" value="TPR"/>
    <property type="match status" value="2"/>
</dbReference>